<dbReference type="Proteomes" id="UP000030147">
    <property type="component" value="Unassembled WGS sequence"/>
</dbReference>
<keyword evidence="10" id="KW-1185">Reference proteome</keyword>
<dbReference type="Gene3D" id="3.30.30.80">
    <property type="entry name" value="probable RNA-binding protein from clostridium symbiosum atcc 14940"/>
    <property type="match status" value="1"/>
</dbReference>
<evidence type="ECO:0000256" key="4">
    <source>
        <dbReference type="ARBA" id="ARBA00023186"/>
    </source>
</evidence>
<feature type="domain" description="R3H" evidence="8">
    <location>
        <begin position="199"/>
        <end position="264"/>
    </location>
</feature>
<evidence type="ECO:0000256" key="6">
    <source>
        <dbReference type="HAMAP-Rule" id="MF_00867"/>
    </source>
</evidence>
<dbReference type="OrthoDB" id="9794483at2"/>
<feature type="compositionally biased region" description="Polar residues" evidence="7">
    <location>
        <begin position="81"/>
        <end position="92"/>
    </location>
</feature>
<comment type="subcellular location">
    <subcellularLocation>
        <location evidence="6">Cytoplasm</location>
    </subcellularLocation>
</comment>
<evidence type="ECO:0000256" key="2">
    <source>
        <dbReference type="ARBA" id="ARBA00022884"/>
    </source>
</evidence>
<gene>
    <name evidence="6" type="primary">khpB</name>
    <name evidence="6" type="synonym">eloR</name>
    <name evidence="9" type="ORF">N782_06925</name>
</gene>
<name>A0A0A2TGI4_9BACI</name>
<dbReference type="InterPro" id="IPR032782">
    <property type="entry name" value="KhpB_N"/>
</dbReference>
<keyword evidence="2 6" id="KW-0694">RNA-binding</keyword>
<dbReference type="SUPFAM" id="SSF82708">
    <property type="entry name" value="R3H domain"/>
    <property type="match status" value="1"/>
</dbReference>
<evidence type="ECO:0000313" key="9">
    <source>
        <dbReference type="EMBL" id="KGP73221.1"/>
    </source>
</evidence>
<dbReference type="GO" id="GO:0003723">
    <property type="term" value="F:RNA binding"/>
    <property type="evidence" value="ECO:0007669"/>
    <property type="project" value="UniProtKB-UniRule"/>
</dbReference>
<dbReference type="eggNOG" id="COG1847">
    <property type="taxonomic scope" value="Bacteria"/>
</dbReference>
<keyword evidence="5 6" id="KW-0961">Cell wall biogenesis/degradation</keyword>
<evidence type="ECO:0000256" key="1">
    <source>
        <dbReference type="ARBA" id="ARBA00022490"/>
    </source>
</evidence>
<reference evidence="9 10" key="1">
    <citation type="journal article" date="2015" name="Stand. Genomic Sci.">
        <title>High quality draft genome sequence of the moderately halophilic bacterium Pontibacillus yanchengensis Y32(T) and comparison among Pontibacillus genomes.</title>
        <authorList>
            <person name="Huang J."/>
            <person name="Qiao Z.X."/>
            <person name="Tang J.W."/>
            <person name="Wang G."/>
        </authorList>
    </citation>
    <scope>NUCLEOTIDE SEQUENCE [LARGE SCALE GENOMIC DNA]</scope>
    <source>
        <strain evidence="9 10">Y32</strain>
    </source>
</reference>
<comment type="subunit">
    <text evidence="6">Forms a complex with KhpA.</text>
</comment>
<dbReference type="Pfam" id="PF14804">
    <property type="entry name" value="Jag_N"/>
    <property type="match status" value="1"/>
</dbReference>
<dbReference type="InterPro" id="IPR038008">
    <property type="entry name" value="Jag_KH"/>
</dbReference>
<dbReference type="CDD" id="cd02644">
    <property type="entry name" value="R3H_jag"/>
    <property type="match status" value="1"/>
</dbReference>
<dbReference type="HAMAP" id="MF_00867">
    <property type="entry name" value="KhpB"/>
    <property type="match status" value="1"/>
</dbReference>
<dbReference type="EMBL" id="AVBF01000016">
    <property type="protein sequence ID" value="KGP73221.1"/>
    <property type="molecule type" value="Genomic_DNA"/>
</dbReference>
<accession>A0A0A2TGI4</accession>
<dbReference type="InterPro" id="IPR034079">
    <property type="entry name" value="R3H_KhpB"/>
</dbReference>
<keyword evidence="4 6" id="KW-0143">Chaperone</keyword>
<keyword evidence="1 6" id="KW-0963">Cytoplasm</keyword>
<evidence type="ECO:0000256" key="7">
    <source>
        <dbReference type="SAM" id="MobiDB-lite"/>
    </source>
</evidence>
<proteinExistence type="inferred from homology"/>
<dbReference type="GO" id="GO:0005737">
    <property type="term" value="C:cytoplasm"/>
    <property type="evidence" value="ECO:0007669"/>
    <property type="project" value="UniProtKB-SubCell"/>
</dbReference>
<dbReference type="InterPro" id="IPR036867">
    <property type="entry name" value="R3H_dom_sf"/>
</dbReference>
<organism evidence="9 10">
    <name type="scientific">Pontibacillus yanchengensis Y32</name>
    <dbReference type="NCBI Taxonomy" id="1385514"/>
    <lineage>
        <taxon>Bacteria</taxon>
        <taxon>Bacillati</taxon>
        <taxon>Bacillota</taxon>
        <taxon>Bacilli</taxon>
        <taxon>Bacillales</taxon>
        <taxon>Bacillaceae</taxon>
        <taxon>Pontibacillus</taxon>
    </lineage>
</organism>
<dbReference type="PANTHER" id="PTHR35800">
    <property type="entry name" value="PROTEIN JAG"/>
    <property type="match status" value="1"/>
</dbReference>
<dbReference type="InterPro" id="IPR015946">
    <property type="entry name" value="KH_dom-like_a/b"/>
</dbReference>
<comment type="domain">
    <text evidence="6">Has an N-terminal Jag-N domain and 2 RNA-binding domains (KH and R3H).</text>
</comment>
<dbReference type="STRING" id="1385514.N782_06925"/>
<dbReference type="PROSITE" id="PS51061">
    <property type="entry name" value="R3H"/>
    <property type="match status" value="1"/>
</dbReference>
<evidence type="ECO:0000256" key="3">
    <source>
        <dbReference type="ARBA" id="ARBA00022960"/>
    </source>
</evidence>
<dbReference type="RefSeq" id="WP_036818170.1">
    <property type="nucleotide sequence ID" value="NZ_AVBF01000016.1"/>
</dbReference>
<dbReference type="InterPro" id="IPR001374">
    <property type="entry name" value="R3H_dom"/>
</dbReference>
<comment type="similarity">
    <text evidence="6">Belongs to the KhpB RNA-binding protein family.</text>
</comment>
<sequence>MRQVTATGQTVEDAVQSALEQLNTSKDQVNVEVIDEGKKGFFGIFGTKRAIVKVSIVEPEEEKDSEQQLEQTEPSDEHEANNQIQEQPTIPNHTKEEETDFSAGEEATKVVEPAQKHDSIEETKQYLIDVAAGMGATIDVKVHRNGKEVIFELIGSKIALLIGKRGQTLNALQYLAQLVINQRSDNYHTAIVDAEGYRGRRKDTLTNLANRLAEKAIRTNSDVALEAMPSYERKIIHTALQNHKNITTYSDGTEPHRHVVIRPE</sequence>
<dbReference type="CDD" id="cd02414">
    <property type="entry name" value="KH-II_Jag"/>
    <property type="match status" value="1"/>
</dbReference>
<feature type="compositionally biased region" description="Basic and acidic residues" evidence="7">
    <location>
        <begin position="106"/>
        <end position="117"/>
    </location>
</feature>
<protein>
    <recommendedName>
        <fullName evidence="6">RNA-binding protein KhpB</fullName>
    </recommendedName>
    <alternativeName>
        <fullName evidence="6">RNA-binding protein EloR</fullName>
    </alternativeName>
</protein>
<feature type="region of interest" description="Jag_N domain" evidence="6">
    <location>
        <begin position="5"/>
        <end position="55"/>
    </location>
</feature>
<dbReference type="GO" id="GO:0009252">
    <property type="term" value="P:peptidoglycan biosynthetic process"/>
    <property type="evidence" value="ECO:0007669"/>
    <property type="project" value="UniProtKB-UniRule"/>
</dbReference>
<evidence type="ECO:0000256" key="5">
    <source>
        <dbReference type="ARBA" id="ARBA00023316"/>
    </source>
</evidence>
<comment type="caution">
    <text evidence="9">The sequence shown here is derived from an EMBL/GenBank/DDBJ whole genome shotgun (WGS) entry which is preliminary data.</text>
</comment>
<feature type="region of interest" description="Disordered" evidence="7">
    <location>
        <begin position="59"/>
        <end position="117"/>
    </location>
</feature>
<dbReference type="SMART" id="SM00393">
    <property type="entry name" value="R3H"/>
    <property type="match status" value="1"/>
</dbReference>
<dbReference type="PANTHER" id="PTHR35800:SF1">
    <property type="entry name" value="RNA-BINDING PROTEIN KHPB"/>
    <property type="match status" value="1"/>
</dbReference>
<keyword evidence="3 6" id="KW-0133">Cell shape</keyword>
<comment type="function">
    <text evidence="6">A probable RNA chaperone. Forms a complex with KhpA which binds to cellular RNA and controls its expression. Plays a role in peptidoglycan (PG) homeostasis and cell length regulation.</text>
</comment>
<evidence type="ECO:0000313" key="10">
    <source>
        <dbReference type="Proteomes" id="UP000030147"/>
    </source>
</evidence>
<dbReference type="Pfam" id="PF01424">
    <property type="entry name" value="R3H"/>
    <property type="match status" value="1"/>
</dbReference>
<dbReference type="GO" id="GO:0071555">
    <property type="term" value="P:cell wall organization"/>
    <property type="evidence" value="ECO:0007669"/>
    <property type="project" value="UniProtKB-KW"/>
</dbReference>
<dbReference type="InterPro" id="IPR039247">
    <property type="entry name" value="KhpB"/>
</dbReference>
<dbReference type="NCBIfam" id="NF041568">
    <property type="entry name" value="Jag_EloR"/>
    <property type="match status" value="1"/>
</dbReference>
<dbReference type="AlphaFoldDB" id="A0A0A2TGI4"/>
<evidence type="ECO:0000259" key="8">
    <source>
        <dbReference type="PROSITE" id="PS51061"/>
    </source>
</evidence>
<dbReference type="SMART" id="SM01245">
    <property type="entry name" value="Jag_N"/>
    <property type="match status" value="1"/>
</dbReference>
<dbReference type="InterPro" id="IPR038247">
    <property type="entry name" value="Jag_N_dom_sf"/>
</dbReference>
<dbReference type="Pfam" id="PF13083">
    <property type="entry name" value="KH_KhpA-B"/>
    <property type="match status" value="1"/>
</dbReference>
<dbReference type="Gene3D" id="3.30.300.20">
    <property type="match status" value="1"/>
</dbReference>
<dbReference type="Gene3D" id="3.30.1370.50">
    <property type="entry name" value="R3H-like domain"/>
    <property type="match status" value="1"/>
</dbReference>
<dbReference type="GO" id="GO:0008360">
    <property type="term" value="P:regulation of cell shape"/>
    <property type="evidence" value="ECO:0007669"/>
    <property type="project" value="UniProtKB-KW"/>
</dbReference>